<feature type="domain" description="tRNA methyltransferase TRMD/TRM10-type" evidence="18">
    <location>
        <begin position="1"/>
        <end position="220"/>
    </location>
</feature>
<evidence type="ECO:0000256" key="17">
    <source>
        <dbReference type="RuleBase" id="RU003464"/>
    </source>
</evidence>
<sequence length="260" mass="29805">MKIKIMTLFPNFYAEFIKSSIIGRAISKGLVEIELINIRDYSLDKNHRVDDHPIGGGAGLIMRMEPLMDCLKANTSEKTHKIYMGPKGHTYCQQDAIRLSKMDEICLICGHYEGVDARFSDYMDEEISIGDFILTGGEIPAMAITDSIVRLLKGAIADDSTMEESFNNTILEYPQYTYPREYDGKRVPDILFSGNHEVIKTYRRREAIRETYEKRPDLFHKMTYSKNDAKLIKQVISHDTTLTQKELDAIEKGKKFVSNK</sequence>
<evidence type="ECO:0000256" key="7">
    <source>
        <dbReference type="ARBA" id="ARBA00022490"/>
    </source>
</evidence>
<dbReference type="GO" id="GO:0005829">
    <property type="term" value="C:cytosol"/>
    <property type="evidence" value="ECO:0007669"/>
    <property type="project" value="TreeGrafter"/>
</dbReference>
<evidence type="ECO:0000256" key="9">
    <source>
        <dbReference type="ARBA" id="ARBA00022679"/>
    </source>
</evidence>
<dbReference type="PANTHER" id="PTHR46417:SF1">
    <property type="entry name" value="TRNA (GUANINE-N(1)-)-METHYLTRANSFERASE"/>
    <property type="match status" value="1"/>
</dbReference>
<dbReference type="NCBIfam" id="NF000648">
    <property type="entry name" value="PRK00026.1"/>
    <property type="match status" value="1"/>
</dbReference>
<proteinExistence type="inferred from homology"/>
<comment type="function">
    <text evidence="1 15 17">Specifically methylates guanosine-37 in various tRNAs.</text>
</comment>
<evidence type="ECO:0000256" key="5">
    <source>
        <dbReference type="ARBA" id="ARBA00012807"/>
    </source>
</evidence>
<protein>
    <recommendedName>
        <fullName evidence="6 15">tRNA (guanine-N(1)-)-methyltransferase</fullName>
        <ecNumber evidence="5 15">2.1.1.228</ecNumber>
    </recommendedName>
    <alternativeName>
        <fullName evidence="12 15">M1G-methyltransferase</fullName>
    </alternativeName>
    <alternativeName>
        <fullName evidence="13 15">tRNA [GM37] methyltransferase</fullName>
    </alternativeName>
</protein>
<evidence type="ECO:0000256" key="14">
    <source>
        <dbReference type="ARBA" id="ARBA00047783"/>
    </source>
</evidence>
<dbReference type="Gene3D" id="1.10.1270.20">
    <property type="entry name" value="tRNA(m1g37)methyltransferase, domain 2"/>
    <property type="match status" value="1"/>
</dbReference>
<evidence type="ECO:0000259" key="18">
    <source>
        <dbReference type="Pfam" id="PF01746"/>
    </source>
</evidence>
<evidence type="ECO:0000256" key="2">
    <source>
        <dbReference type="ARBA" id="ARBA00004496"/>
    </source>
</evidence>
<keyword evidence="8 15" id="KW-0489">Methyltransferase</keyword>
<feature type="binding site" evidence="15 16">
    <location>
        <begin position="129"/>
        <end position="134"/>
    </location>
    <ligand>
        <name>S-adenosyl-L-methionine</name>
        <dbReference type="ChEBI" id="CHEBI:59789"/>
    </ligand>
</feature>
<evidence type="ECO:0000256" key="13">
    <source>
        <dbReference type="ARBA" id="ARBA00033392"/>
    </source>
</evidence>
<reference evidence="19 20" key="1">
    <citation type="submission" date="2018-08" db="EMBL/GenBank/DDBJ databases">
        <title>The first complete genome of Treponema rectale (CHPAT), a commensal spirochete of the bovine rectum.</title>
        <authorList>
            <person name="Staton G.J."/>
            <person name="Clegg S.R."/>
            <person name="Carter S.D."/>
            <person name="Radford A.D."/>
            <person name="Darby A."/>
            <person name="Hall N."/>
            <person name="Birtles R.J."/>
            <person name="Evans N.J."/>
        </authorList>
    </citation>
    <scope>NUCLEOTIDE SEQUENCE [LARGE SCALE GENOMIC DNA]</scope>
    <source>
        <strain evidence="19 20">CHPA</strain>
    </source>
</reference>
<organism evidence="19 20">
    <name type="scientific">Treponema rectale</name>
    <dbReference type="NCBI Taxonomy" id="744512"/>
    <lineage>
        <taxon>Bacteria</taxon>
        <taxon>Pseudomonadati</taxon>
        <taxon>Spirochaetota</taxon>
        <taxon>Spirochaetia</taxon>
        <taxon>Spirochaetales</taxon>
        <taxon>Treponemataceae</taxon>
        <taxon>Treponema</taxon>
    </lineage>
</organism>
<dbReference type="GO" id="GO:0002939">
    <property type="term" value="P:tRNA N1-guanine methylation"/>
    <property type="evidence" value="ECO:0007669"/>
    <property type="project" value="TreeGrafter"/>
</dbReference>
<evidence type="ECO:0000313" key="19">
    <source>
        <dbReference type="EMBL" id="QOS39175.1"/>
    </source>
</evidence>
<evidence type="ECO:0000256" key="3">
    <source>
        <dbReference type="ARBA" id="ARBA00007630"/>
    </source>
</evidence>
<dbReference type="InterPro" id="IPR023148">
    <property type="entry name" value="tRNA_m1G_MeTrfase_C_sf"/>
</dbReference>
<evidence type="ECO:0000256" key="1">
    <source>
        <dbReference type="ARBA" id="ARBA00002634"/>
    </source>
</evidence>
<keyword evidence="11 15" id="KW-0819">tRNA processing</keyword>
<evidence type="ECO:0000256" key="12">
    <source>
        <dbReference type="ARBA" id="ARBA00029736"/>
    </source>
</evidence>
<dbReference type="NCBIfam" id="TIGR00088">
    <property type="entry name" value="trmD"/>
    <property type="match status" value="1"/>
</dbReference>
<accession>A0A7M1XJL2</accession>
<evidence type="ECO:0000313" key="20">
    <source>
        <dbReference type="Proteomes" id="UP000593591"/>
    </source>
</evidence>
<evidence type="ECO:0000256" key="8">
    <source>
        <dbReference type="ARBA" id="ARBA00022603"/>
    </source>
</evidence>
<evidence type="ECO:0000256" key="16">
    <source>
        <dbReference type="PIRSR" id="PIRSR000386-1"/>
    </source>
</evidence>
<evidence type="ECO:0000256" key="15">
    <source>
        <dbReference type="HAMAP-Rule" id="MF_00605"/>
    </source>
</evidence>
<dbReference type="InterPro" id="IPR029026">
    <property type="entry name" value="tRNA_m1G_MTases_N"/>
</dbReference>
<evidence type="ECO:0000256" key="4">
    <source>
        <dbReference type="ARBA" id="ARBA00011738"/>
    </source>
</evidence>
<dbReference type="SUPFAM" id="SSF75217">
    <property type="entry name" value="alpha/beta knot"/>
    <property type="match status" value="1"/>
</dbReference>
<dbReference type="InterPro" id="IPR002649">
    <property type="entry name" value="tRNA_m1G_MeTrfase_TrmD"/>
</dbReference>
<dbReference type="EMBL" id="CP031517">
    <property type="protein sequence ID" value="QOS39175.1"/>
    <property type="molecule type" value="Genomic_DNA"/>
</dbReference>
<dbReference type="GO" id="GO:0052906">
    <property type="term" value="F:tRNA (guanine(37)-N1)-methyltransferase activity"/>
    <property type="evidence" value="ECO:0007669"/>
    <property type="project" value="UniProtKB-UniRule"/>
</dbReference>
<keyword evidence="7 15" id="KW-0963">Cytoplasm</keyword>
<evidence type="ECO:0000256" key="6">
    <source>
        <dbReference type="ARBA" id="ARBA00014679"/>
    </source>
</evidence>
<keyword evidence="10 15" id="KW-0949">S-adenosyl-L-methionine</keyword>
<dbReference type="InterPro" id="IPR016009">
    <property type="entry name" value="tRNA_MeTrfase_TRMD/TRM10"/>
</dbReference>
<comment type="catalytic activity">
    <reaction evidence="14 15 17">
        <text>guanosine(37) in tRNA + S-adenosyl-L-methionine = N(1)-methylguanosine(37) in tRNA + S-adenosyl-L-homocysteine + H(+)</text>
        <dbReference type="Rhea" id="RHEA:36899"/>
        <dbReference type="Rhea" id="RHEA-COMP:10145"/>
        <dbReference type="Rhea" id="RHEA-COMP:10147"/>
        <dbReference type="ChEBI" id="CHEBI:15378"/>
        <dbReference type="ChEBI" id="CHEBI:57856"/>
        <dbReference type="ChEBI" id="CHEBI:59789"/>
        <dbReference type="ChEBI" id="CHEBI:73542"/>
        <dbReference type="ChEBI" id="CHEBI:74269"/>
        <dbReference type="EC" id="2.1.1.228"/>
    </reaction>
</comment>
<dbReference type="PANTHER" id="PTHR46417">
    <property type="entry name" value="TRNA (GUANINE-N(1)-)-METHYLTRANSFERASE"/>
    <property type="match status" value="1"/>
</dbReference>
<dbReference type="AlphaFoldDB" id="A0A7M1XJL2"/>
<comment type="subunit">
    <text evidence="4 15 17">Homodimer.</text>
</comment>
<comment type="similarity">
    <text evidence="3 15 17">Belongs to the RNA methyltransferase TrmD family.</text>
</comment>
<dbReference type="Pfam" id="PF01746">
    <property type="entry name" value="tRNA_m1G_MT"/>
    <property type="match status" value="1"/>
</dbReference>
<keyword evidence="9 15" id="KW-0808">Transferase</keyword>
<dbReference type="EC" id="2.1.1.228" evidence="5 15"/>
<name>A0A7M1XJL2_9SPIR</name>
<comment type="subcellular location">
    <subcellularLocation>
        <location evidence="2 15 17">Cytoplasm</location>
    </subcellularLocation>
</comment>
<dbReference type="HAMAP" id="MF_00605">
    <property type="entry name" value="TrmD"/>
    <property type="match status" value="1"/>
</dbReference>
<evidence type="ECO:0000256" key="10">
    <source>
        <dbReference type="ARBA" id="ARBA00022691"/>
    </source>
</evidence>
<gene>
    <name evidence="15" type="primary">trmD</name>
    <name evidence="19" type="ORF">DYE49_01380</name>
</gene>
<dbReference type="PIRSF" id="PIRSF000386">
    <property type="entry name" value="tRNA_mtase"/>
    <property type="match status" value="1"/>
</dbReference>
<dbReference type="Proteomes" id="UP000593591">
    <property type="component" value="Chromosome"/>
</dbReference>
<dbReference type="KEGG" id="trc:DYE49_01380"/>
<dbReference type="InterPro" id="IPR029028">
    <property type="entry name" value="Alpha/beta_knot_MTases"/>
</dbReference>
<evidence type="ECO:0000256" key="11">
    <source>
        <dbReference type="ARBA" id="ARBA00022694"/>
    </source>
</evidence>
<feature type="binding site" evidence="15 16">
    <location>
        <position position="110"/>
    </location>
    <ligand>
        <name>S-adenosyl-L-methionine</name>
        <dbReference type="ChEBI" id="CHEBI:59789"/>
    </ligand>
</feature>
<dbReference type="CDD" id="cd18080">
    <property type="entry name" value="TrmD-like"/>
    <property type="match status" value="1"/>
</dbReference>
<dbReference type="Gene3D" id="3.40.1280.10">
    <property type="match status" value="1"/>
</dbReference>